<proteinExistence type="predicted"/>
<evidence type="ECO:0000313" key="2">
    <source>
        <dbReference type="Proteomes" id="UP000073601"/>
    </source>
</evidence>
<accession>A0A128FJF7</accession>
<protein>
    <submittedName>
        <fullName evidence="1">Uncharacterized protein</fullName>
    </submittedName>
</protein>
<organism evidence="1 2">
    <name type="scientific">Grimontia marina</name>
    <dbReference type="NCBI Taxonomy" id="646534"/>
    <lineage>
        <taxon>Bacteria</taxon>
        <taxon>Pseudomonadati</taxon>
        <taxon>Pseudomonadota</taxon>
        <taxon>Gammaproteobacteria</taxon>
        <taxon>Vibrionales</taxon>
        <taxon>Vibrionaceae</taxon>
        <taxon>Grimontia</taxon>
    </lineage>
</organism>
<dbReference type="RefSeq" id="WP_062715190.1">
    <property type="nucleotide sequence ID" value="NZ_CAWRCI010000096.1"/>
</dbReference>
<dbReference type="EMBL" id="FIZY01000096">
    <property type="protein sequence ID" value="CZF86932.1"/>
    <property type="molecule type" value="Genomic_DNA"/>
</dbReference>
<evidence type="ECO:0000313" key="1">
    <source>
        <dbReference type="EMBL" id="CZF86932.1"/>
    </source>
</evidence>
<sequence>MQIWLIGIVVLVVAVFIVSRNQKRKDQRAFIGTYRFNKIIKTKVAQRYPHLTDENLSLVLDGLKEYFLLCHVANKRIVAMPSQVVDVAWHEFILFTREYQSFCDKAFNRFLHHTPTEAMVTPTRALEGIKRAWRLSCVHHNIDPVNPTRLPLLFEIDSKLNIEDGFKYTLDCQKSHANEYCASHIGCSSGCAGSTADGISDGGGDGGGCGGGGD</sequence>
<dbReference type="AlphaFoldDB" id="A0A128FJF7"/>
<dbReference type="Proteomes" id="UP000073601">
    <property type="component" value="Unassembled WGS sequence"/>
</dbReference>
<keyword evidence="2" id="KW-1185">Reference proteome</keyword>
<dbReference type="OrthoDB" id="278697at2"/>
<name>A0A128FJF7_9GAMM</name>
<reference evidence="2" key="1">
    <citation type="submission" date="2016-02" db="EMBL/GenBank/DDBJ databases">
        <authorList>
            <person name="Rodrigo-Torres Lidia"/>
            <person name="Arahal R.David."/>
        </authorList>
    </citation>
    <scope>NUCLEOTIDE SEQUENCE [LARGE SCALE GENOMIC DNA]</scope>
    <source>
        <strain evidence="2">CECT 8713</strain>
    </source>
</reference>
<gene>
    <name evidence="1" type="ORF">GMA8713_04973</name>
</gene>